<reference evidence="4 5" key="1">
    <citation type="submission" date="2019-06" db="EMBL/GenBank/DDBJ databases">
        <authorList>
            <person name="Rodrigo-Torres L."/>
            <person name="Arahal R. D."/>
            <person name="Lucena T."/>
        </authorList>
    </citation>
    <scope>NUCLEOTIDE SEQUENCE [LARGE SCALE GENOMIC DNA]</scope>
    <source>
        <strain evidence="4 5">SW08-7</strain>
    </source>
</reference>
<dbReference type="InterPro" id="IPR011600">
    <property type="entry name" value="Pept_C14_caspase"/>
</dbReference>
<dbReference type="EMBL" id="BPQI01000102">
    <property type="protein sequence ID" value="GJD57447.1"/>
    <property type="molecule type" value="Genomic_DNA"/>
</dbReference>
<dbReference type="InterPro" id="IPR052039">
    <property type="entry name" value="Caspase-related_regulators"/>
</dbReference>
<evidence type="ECO:0000259" key="2">
    <source>
        <dbReference type="PROSITE" id="PS50208"/>
    </source>
</evidence>
<name>A0A564FTB3_9HYPH</name>
<dbReference type="SUPFAM" id="SSF82171">
    <property type="entry name" value="DPP6 N-terminal domain-like"/>
    <property type="match status" value="1"/>
</dbReference>
<evidence type="ECO:0000313" key="5">
    <source>
        <dbReference type="Proteomes" id="UP000401717"/>
    </source>
</evidence>
<keyword evidence="6" id="KW-1185">Reference proteome</keyword>
<accession>A0A564FTB3</accession>
<protein>
    <recommendedName>
        <fullName evidence="2">Caspase family p20 domain-containing protein</fullName>
    </recommendedName>
</protein>
<dbReference type="OrthoDB" id="9816009at2"/>
<keyword evidence="1" id="KW-0732">Signal</keyword>
<dbReference type="GO" id="GO:0004197">
    <property type="term" value="F:cysteine-type endopeptidase activity"/>
    <property type="evidence" value="ECO:0007669"/>
    <property type="project" value="InterPro"/>
</dbReference>
<feature type="signal peptide" evidence="1">
    <location>
        <begin position="1"/>
        <end position="20"/>
    </location>
</feature>
<proteinExistence type="predicted"/>
<dbReference type="GO" id="GO:0006508">
    <property type="term" value="P:proteolysis"/>
    <property type="evidence" value="ECO:0007669"/>
    <property type="project" value="InterPro"/>
</dbReference>
<dbReference type="AlphaFoldDB" id="A0A564FTB3"/>
<dbReference type="SUPFAM" id="SSF52129">
    <property type="entry name" value="Caspase-like"/>
    <property type="match status" value="1"/>
</dbReference>
<evidence type="ECO:0000256" key="1">
    <source>
        <dbReference type="SAM" id="SignalP"/>
    </source>
</evidence>
<reference evidence="3" key="3">
    <citation type="submission" date="2021-08" db="EMBL/GenBank/DDBJ databases">
        <authorList>
            <person name="Tani A."/>
            <person name="Ola A."/>
            <person name="Ogura Y."/>
            <person name="Katsura K."/>
            <person name="Hayashi T."/>
        </authorList>
    </citation>
    <scope>NUCLEOTIDE SEQUENCE</scope>
    <source>
        <strain evidence="3">DSM 22415</strain>
    </source>
</reference>
<dbReference type="InterPro" id="IPR029030">
    <property type="entry name" value="Caspase-like_dom_sf"/>
</dbReference>
<dbReference type="Pfam" id="PF00656">
    <property type="entry name" value="Peptidase_C14"/>
    <property type="match status" value="1"/>
</dbReference>
<feature type="chain" id="PRO_5021945939" description="Caspase family p20 domain-containing protein" evidence="1">
    <location>
        <begin position="21"/>
        <end position="704"/>
    </location>
</feature>
<dbReference type="PANTHER" id="PTHR22576:SF37">
    <property type="entry name" value="MUCOSA-ASSOCIATED LYMPHOID TISSUE LYMPHOMA TRANSLOCATION PROTEIN 1"/>
    <property type="match status" value="1"/>
</dbReference>
<evidence type="ECO:0000313" key="6">
    <source>
        <dbReference type="Proteomes" id="UP001055303"/>
    </source>
</evidence>
<dbReference type="InterPro" id="IPR001309">
    <property type="entry name" value="Pept_C14_p20"/>
</dbReference>
<dbReference type="RefSeq" id="WP_144760767.1">
    <property type="nucleotide sequence ID" value="NZ_BPQI01000102.1"/>
</dbReference>
<evidence type="ECO:0000313" key="4">
    <source>
        <dbReference type="EMBL" id="VUF11257.1"/>
    </source>
</evidence>
<feature type="domain" description="Caspase family p20" evidence="2">
    <location>
        <begin position="43"/>
        <end position="171"/>
    </location>
</feature>
<dbReference type="PANTHER" id="PTHR22576">
    <property type="entry name" value="MUCOSA ASSOCIATED LYMPHOID TISSUE LYMPHOMA TRANSLOCATION PROTEIN 1/PARACASPASE"/>
    <property type="match status" value="1"/>
</dbReference>
<sequence>MLKALVIAAGLCLSIQASFAIEQPSASKASSCDRLEPAASSPTKRVAIVIGNGAYNDTIGSLPNPINDAREVSSSLKKLGFTVFLATNATDDGLKACFSDAVKVLEKADVALMYYSGHGIQIQDENYLVGVNVETITPALKGFVPVQPLVDELQKRAAATLVFLDACRNNPFAETGRPGLSVSTSRNLKRVIGPDAAQPTPETHMQSRGLLVAYATSPNALALDGTGELSPFTAGFLKSILIPGYSIQRIMSDVTRNVGEATMWAQTPWIKSSLTHEVRLNGRYTIGELQSISELWARRSDELLDKGNQQEAIAAAIKGLPPGTGNSPPPQFAEAYRALATAYFSSRFRLPDIENVMFASISLDRQFAVLRRFKPQERGGIERVELWSVATQKLVSVLDEVRVEKPGSGIARISGDGRYVAAHIVGGRTRIWSTETLKVVADYKFTTDYISLRFTPRSKFLIIGLSNAPPLAWSAETQSIYVNFANAPAINWMKQAKIFGSRNLYLDVDDDGNVCVHASNSNDGVTRFVKLGVKMKSSDRIEILDGFDGEIESSFICGAHRGLILNSYYSVKRNEFVLRVVQTNGDAVRTYNFPISNWSGMELYFDEDSNEIATFDGSTINYQHGPTGLTRSHSVADLRYAPKMPGLYDHSGSRSGASIGFDHVELWPKQYGSSFLAEEAMAVLPDELQEEIAVDRIPSDLVAN</sequence>
<dbReference type="Gene3D" id="3.40.50.1460">
    <property type="match status" value="1"/>
</dbReference>
<gene>
    <name evidence="3" type="ORF">IFDJLNFL_3348</name>
    <name evidence="4" type="ORF">MTDSW087_00934</name>
</gene>
<dbReference type="InterPro" id="IPR015943">
    <property type="entry name" value="WD40/YVTN_repeat-like_dom_sf"/>
</dbReference>
<organism evidence="4 5">
    <name type="scientific">Methylobacterium dankookense</name>
    <dbReference type="NCBI Taxonomy" id="560405"/>
    <lineage>
        <taxon>Bacteria</taxon>
        <taxon>Pseudomonadati</taxon>
        <taxon>Pseudomonadota</taxon>
        <taxon>Alphaproteobacteria</taxon>
        <taxon>Hyphomicrobiales</taxon>
        <taxon>Methylobacteriaceae</taxon>
        <taxon>Methylobacterium</taxon>
    </lineage>
</organism>
<dbReference type="EMBL" id="CABFVH010000003">
    <property type="protein sequence ID" value="VUF11257.1"/>
    <property type="molecule type" value="Genomic_DNA"/>
</dbReference>
<dbReference type="PROSITE" id="PS50208">
    <property type="entry name" value="CASPASE_P20"/>
    <property type="match status" value="1"/>
</dbReference>
<dbReference type="Gene3D" id="2.130.10.10">
    <property type="entry name" value="YVTN repeat-like/Quinoprotein amine dehydrogenase"/>
    <property type="match status" value="1"/>
</dbReference>
<dbReference type="Proteomes" id="UP001055303">
    <property type="component" value="Unassembled WGS sequence"/>
</dbReference>
<reference evidence="3" key="2">
    <citation type="journal article" date="2021" name="Front. Microbiol.">
        <title>Comprehensive Comparative Genomics and Phenotyping of Methylobacterium Species.</title>
        <authorList>
            <person name="Alessa O."/>
            <person name="Ogura Y."/>
            <person name="Fujitani Y."/>
            <person name="Takami H."/>
            <person name="Hayashi T."/>
            <person name="Sahin N."/>
            <person name="Tani A."/>
        </authorList>
    </citation>
    <scope>NUCLEOTIDE SEQUENCE</scope>
    <source>
        <strain evidence="3">DSM 22415</strain>
    </source>
</reference>
<dbReference type="Proteomes" id="UP000401717">
    <property type="component" value="Unassembled WGS sequence"/>
</dbReference>
<evidence type="ECO:0000313" key="3">
    <source>
        <dbReference type="EMBL" id="GJD57447.1"/>
    </source>
</evidence>